<keyword evidence="1" id="KW-0812">Transmembrane</keyword>
<feature type="transmembrane region" description="Helical" evidence="1">
    <location>
        <begin position="54"/>
        <end position="76"/>
    </location>
</feature>
<organism evidence="2 3">
    <name type="scientific">Solanum commersonii</name>
    <name type="common">Commerson's wild potato</name>
    <name type="synonym">Commerson's nightshade</name>
    <dbReference type="NCBI Taxonomy" id="4109"/>
    <lineage>
        <taxon>Eukaryota</taxon>
        <taxon>Viridiplantae</taxon>
        <taxon>Streptophyta</taxon>
        <taxon>Embryophyta</taxon>
        <taxon>Tracheophyta</taxon>
        <taxon>Spermatophyta</taxon>
        <taxon>Magnoliopsida</taxon>
        <taxon>eudicotyledons</taxon>
        <taxon>Gunneridae</taxon>
        <taxon>Pentapetalae</taxon>
        <taxon>asterids</taxon>
        <taxon>lamiids</taxon>
        <taxon>Solanales</taxon>
        <taxon>Solanaceae</taxon>
        <taxon>Solanoideae</taxon>
        <taxon>Solaneae</taxon>
        <taxon>Solanum</taxon>
    </lineage>
</organism>
<keyword evidence="1" id="KW-1133">Transmembrane helix</keyword>
<gene>
    <name evidence="2" type="ORF">H5410_034548</name>
</gene>
<reference evidence="2 3" key="1">
    <citation type="submission" date="2020-09" db="EMBL/GenBank/DDBJ databases">
        <title>De no assembly of potato wild relative species, Solanum commersonii.</title>
        <authorList>
            <person name="Cho K."/>
        </authorList>
    </citation>
    <scope>NUCLEOTIDE SEQUENCE [LARGE SCALE GENOMIC DNA]</scope>
    <source>
        <strain evidence="2">LZ3.2</strain>
        <tissue evidence="2">Leaf</tissue>
    </source>
</reference>
<evidence type="ECO:0000256" key="1">
    <source>
        <dbReference type="SAM" id="Phobius"/>
    </source>
</evidence>
<accession>A0A9J5YS04</accession>
<keyword evidence="3" id="KW-1185">Reference proteome</keyword>
<feature type="transmembrane region" description="Helical" evidence="1">
    <location>
        <begin position="31"/>
        <end position="48"/>
    </location>
</feature>
<feature type="non-terminal residue" evidence="2">
    <location>
        <position position="126"/>
    </location>
</feature>
<name>A0A9J5YS04_SOLCO</name>
<keyword evidence="1" id="KW-0472">Membrane</keyword>
<dbReference type="EMBL" id="JACXVP010000006">
    <property type="protein sequence ID" value="KAG5603178.1"/>
    <property type="molecule type" value="Genomic_DNA"/>
</dbReference>
<evidence type="ECO:0000313" key="3">
    <source>
        <dbReference type="Proteomes" id="UP000824120"/>
    </source>
</evidence>
<comment type="caution">
    <text evidence="2">The sequence shown here is derived from an EMBL/GenBank/DDBJ whole genome shotgun (WGS) entry which is preliminary data.</text>
</comment>
<proteinExistence type="predicted"/>
<sequence length="126" mass="13649">VNFGAFGCGCGRSSKFCISERISLPSQGRNLSWVLLALLIGICCISSKEGFFNFHLGGVKFVLVALSLLPPCLLFFPLKSVRNSFLLVSDLSDNLYFGCPPYILLLNSGEIGFVLAMDFSGLQTSL</sequence>
<evidence type="ECO:0000313" key="2">
    <source>
        <dbReference type="EMBL" id="KAG5603178.1"/>
    </source>
</evidence>
<protein>
    <submittedName>
        <fullName evidence="2">Uncharacterized protein</fullName>
    </submittedName>
</protein>
<dbReference type="Proteomes" id="UP000824120">
    <property type="component" value="Chromosome 6"/>
</dbReference>
<dbReference type="AlphaFoldDB" id="A0A9J5YS04"/>